<evidence type="ECO:0000256" key="1">
    <source>
        <dbReference type="SAM" id="Phobius"/>
    </source>
</evidence>
<evidence type="ECO:0000313" key="2">
    <source>
        <dbReference type="EMBL" id="EEV02606.1"/>
    </source>
</evidence>
<comment type="caution">
    <text evidence="2">The sequence shown here is derived from an EMBL/GenBank/DDBJ whole genome shotgun (WGS) entry which is preliminary data.</text>
</comment>
<proteinExistence type="predicted"/>
<keyword evidence="1" id="KW-0472">Membrane</keyword>
<feature type="transmembrane region" description="Helical" evidence="1">
    <location>
        <begin position="20"/>
        <end position="42"/>
    </location>
</feature>
<dbReference type="AlphaFoldDB" id="C7G6F0"/>
<dbReference type="HOGENOM" id="CLU_3157366_0_0_9"/>
<sequence length="48" mass="5689">MREKVLRMQSISYSQDSLYFFYKIISTHLLTVLTNGCITQIVNGKRYK</sequence>
<organism evidence="2 3">
    <name type="scientific">Roseburia intestinalis L1-82</name>
    <dbReference type="NCBI Taxonomy" id="536231"/>
    <lineage>
        <taxon>Bacteria</taxon>
        <taxon>Bacillati</taxon>
        <taxon>Bacillota</taxon>
        <taxon>Clostridia</taxon>
        <taxon>Lachnospirales</taxon>
        <taxon>Lachnospiraceae</taxon>
        <taxon>Roseburia</taxon>
    </lineage>
</organism>
<gene>
    <name evidence="2" type="ORF">ROSINTL182_05463</name>
</gene>
<dbReference type="EMBL" id="ABYJ02000024">
    <property type="protein sequence ID" value="EEV02606.1"/>
    <property type="molecule type" value="Genomic_DNA"/>
</dbReference>
<keyword evidence="1" id="KW-0812">Transmembrane</keyword>
<keyword evidence="1" id="KW-1133">Transmembrane helix</keyword>
<accession>C7G6F0</accession>
<evidence type="ECO:0000313" key="3">
    <source>
        <dbReference type="Proteomes" id="UP000004828"/>
    </source>
</evidence>
<dbReference type="Proteomes" id="UP000004828">
    <property type="component" value="Unassembled WGS sequence"/>
</dbReference>
<protein>
    <submittedName>
        <fullName evidence="2">Uncharacterized protein</fullName>
    </submittedName>
</protein>
<reference evidence="2 3" key="1">
    <citation type="submission" date="2009-08" db="EMBL/GenBank/DDBJ databases">
        <authorList>
            <person name="Weinstock G."/>
            <person name="Sodergren E."/>
            <person name="Clifton S."/>
            <person name="Fulton L."/>
            <person name="Fulton B."/>
            <person name="Courtney L."/>
            <person name="Fronick C."/>
            <person name="Harrison M."/>
            <person name="Strong C."/>
            <person name="Farmer C."/>
            <person name="Delahaunty K."/>
            <person name="Markovic C."/>
            <person name="Hall O."/>
            <person name="Minx P."/>
            <person name="Tomlinson C."/>
            <person name="Mitreva M."/>
            <person name="Nelson J."/>
            <person name="Hou S."/>
            <person name="Wollam A."/>
            <person name="Pepin K.H."/>
            <person name="Johnson M."/>
            <person name="Bhonagiri V."/>
            <person name="Nash W.E."/>
            <person name="Warren W."/>
            <person name="Chinwalla A."/>
            <person name="Mardis E.R."/>
            <person name="Wilson R.K."/>
        </authorList>
    </citation>
    <scope>NUCLEOTIDE SEQUENCE [LARGE SCALE GENOMIC DNA]</scope>
    <source>
        <strain evidence="2 3">L1-82</strain>
    </source>
</reference>
<name>C7G6F0_9FIRM</name>